<evidence type="ECO:0000256" key="5">
    <source>
        <dbReference type="SAM" id="MobiDB-lite"/>
    </source>
</evidence>
<keyword evidence="8" id="KW-1185">Reference proteome</keyword>
<dbReference type="RefSeq" id="WP_100668434.1">
    <property type="nucleotide sequence ID" value="NZ_CP024955.1"/>
</dbReference>
<dbReference type="OrthoDB" id="9813612at2"/>
<comment type="similarity">
    <text evidence="4">Belongs to the class-I pyridoxal-phosphate-dependent aminotransferase family.</text>
</comment>
<proteinExistence type="inferred from homology"/>
<dbReference type="SUPFAM" id="SSF53383">
    <property type="entry name" value="PLP-dependent transferases"/>
    <property type="match status" value="1"/>
</dbReference>
<evidence type="ECO:0000256" key="4">
    <source>
        <dbReference type="RuleBase" id="RU000481"/>
    </source>
</evidence>
<dbReference type="EMBL" id="CP024955">
    <property type="protein sequence ID" value="ATY85673.1"/>
    <property type="molecule type" value="Genomic_DNA"/>
</dbReference>
<gene>
    <name evidence="7" type="ORF">CVV65_12655</name>
</gene>
<dbReference type="InterPro" id="IPR015422">
    <property type="entry name" value="PyrdxlP-dep_Trfase_small"/>
</dbReference>
<keyword evidence="3 4" id="KW-0808">Transferase</keyword>
<accession>A0A2K8N8Q6</accession>
<reference evidence="8" key="1">
    <citation type="submission" date="2017-11" db="EMBL/GenBank/DDBJ databases">
        <title>Complete Genome Sequence of Kyrpidia sp. Strain EA-1, a thermophilic, hydrogen-oxidizing Bacterium, isolated from the Azores.</title>
        <authorList>
            <person name="Reiner J.E."/>
            <person name="Lapp C.J."/>
            <person name="Bunk B."/>
            <person name="Gescher J."/>
        </authorList>
    </citation>
    <scope>NUCLEOTIDE SEQUENCE [LARGE SCALE GENOMIC DNA]</scope>
    <source>
        <strain evidence="8">EA-1</strain>
    </source>
</reference>
<dbReference type="InterPro" id="IPR004838">
    <property type="entry name" value="NHTrfase_class1_PyrdxlP-BS"/>
</dbReference>
<dbReference type="Pfam" id="PF00155">
    <property type="entry name" value="Aminotran_1_2"/>
    <property type="match status" value="1"/>
</dbReference>
<dbReference type="AlphaFoldDB" id="A0A2K8N8Q6"/>
<evidence type="ECO:0000313" key="7">
    <source>
        <dbReference type="EMBL" id="ATY85673.1"/>
    </source>
</evidence>
<dbReference type="Proteomes" id="UP000231932">
    <property type="component" value="Chromosome"/>
</dbReference>
<evidence type="ECO:0000256" key="2">
    <source>
        <dbReference type="ARBA" id="ARBA00022576"/>
    </source>
</evidence>
<dbReference type="InterPro" id="IPR015421">
    <property type="entry name" value="PyrdxlP-dep_Trfase_major"/>
</dbReference>
<dbReference type="PANTHER" id="PTHR42832:SF3">
    <property type="entry name" value="L-GLUTAMINE--4-(METHYLSULFANYL)-2-OXOBUTANOATE AMINOTRANSFERASE"/>
    <property type="match status" value="1"/>
</dbReference>
<keyword evidence="2 4" id="KW-0032">Aminotransferase</keyword>
<organism evidence="7 8">
    <name type="scientific">Kyrpidia spormannii</name>
    <dbReference type="NCBI Taxonomy" id="2055160"/>
    <lineage>
        <taxon>Bacteria</taxon>
        <taxon>Bacillati</taxon>
        <taxon>Bacillota</taxon>
        <taxon>Bacilli</taxon>
        <taxon>Bacillales</taxon>
        <taxon>Alicyclobacillaceae</taxon>
        <taxon>Kyrpidia</taxon>
    </lineage>
</organism>
<dbReference type="KEGG" id="kyr:CVV65_12655"/>
<dbReference type="PANTHER" id="PTHR42832">
    <property type="entry name" value="AMINO ACID AMINOTRANSFERASE"/>
    <property type="match status" value="1"/>
</dbReference>
<dbReference type="Gene3D" id="3.90.1150.10">
    <property type="entry name" value="Aspartate Aminotransferase, domain 1"/>
    <property type="match status" value="1"/>
</dbReference>
<dbReference type="GO" id="GO:0008483">
    <property type="term" value="F:transaminase activity"/>
    <property type="evidence" value="ECO:0007669"/>
    <property type="project" value="UniProtKB-KW"/>
</dbReference>
<name>A0A2K8N8Q6_9BACL</name>
<feature type="region of interest" description="Disordered" evidence="5">
    <location>
        <begin position="392"/>
        <end position="418"/>
    </location>
</feature>
<dbReference type="GO" id="GO:0030170">
    <property type="term" value="F:pyridoxal phosphate binding"/>
    <property type="evidence" value="ECO:0007669"/>
    <property type="project" value="InterPro"/>
</dbReference>
<comment type="cofactor">
    <cofactor evidence="1 4">
        <name>pyridoxal 5'-phosphate</name>
        <dbReference type="ChEBI" id="CHEBI:597326"/>
    </cofactor>
</comment>
<dbReference type="PROSITE" id="PS00105">
    <property type="entry name" value="AA_TRANSFER_CLASS_1"/>
    <property type="match status" value="1"/>
</dbReference>
<sequence>MPRARKLAGLSPYIFAQLEERVYRLREQGVADIVDLGKADPDHPSPDPVVRRLQETAADPENHHYPAFRGSLFLRRRIAEWYKRRFGVNVDPETEVMVLLGSKEGLFHVSLAYVSPGDVGLIPDPAFPAYNDGIWFAGGRVVRMPLLRKRGFTPDLSAIPEFEASKARVLFLNYPHNPTGALAPDDFMAEVIRWCREREILLCYDNAYSEITFDGHRAKSLLQYPGGREVGVEFTSFSKTYNMAGWRLGAAVGHREAIESLLVVQSHVDSGVFAPIQFAGATALETVWPGDFPERQRLMYQKRRDDALARFAAIGWPVDKPPGTVYLWVPVPDDMTSETFADKLLDEYHVVVAPGTAFGPSGEGHVRLSLTTADENVHKGVDRICTALRRWQPQGAPKSAEPAQKAGIDRIHQTSPAG</sequence>
<feature type="domain" description="Aminotransferase class I/classII large" evidence="6">
    <location>
        <begin position="32"/>
        <end position="384"/>
    </location>
</feature>
<evidence type="ECO:0000259" key="6">
    <source>
        <dbReference type="Pfam" id="PF00155"/>
    </source>
</evidence>
<dbReference type="InterPro" id="IPR050881">
    <property type="entry name" value="LL-DAP_aminotransferase"/>
</dbReference>
<dbReference type="InterPro" id="IPR015424">
    <property type="entry name" value="PyrdxlP-dep_Trfase"/>
</dbReference>
<dbReference type="InterPro" id="IPR004839">
    <property type="entry name" value="Aminotransferase_I/II_large"/>
</dbReference>
<evidence type="ECO:0000313" key="8">
    <source>
        <dbReference type="Proteomes" id="UP000231932"/>
    </source>
</evidence>
<dbReference type="EC" id="2.6.1.-" evidence="4"/>
<protein>
    <recommendedName>
        <fullName evidence="4">Aminotransferase</fullName>
        <ecNumber evidence="4">2.6.1.-</ecNumber>
    </recommendedName>
</protein>
<evidence type="ECO:0000256" key="3">
    <source>
        <dbReference type="ARBA" id="ARBA00022679"/>
    </source>
</evidence>
<dbReference type="CDD" id="cd00609">
    <property type="entry name" value="AAT_like"/>
    <property type="match status" value="1"/>
</dbReference>
<evidence type="ECO:0000256" key="1">
    <source>
        <dbReference type="ARBA" id="ARBA00001933"/>
    </source>
</evidence>
<dbReference type="Gene3D" id="3.40.640.10">
    <property type="entry name" value="Type I PLP-dependent aspartate aminotransferase-like (Major domain)"/>
    <property type="match status" value="1"/>
</dbReference>